<evidence type="ECO:0000313" key="4">
    <source>
        <dbReference type="Proteomes" id="UP000708208"/>
    </source>
</evidence>
<feature type="region of interest" description="Disordered" evidence="1">
    <location>
        <begin position="138"/>
        <end position="223"/>
    </location>
</feature>
<evidence type="ECO:0000259" key="2">
    <source>
        <dbReference type="PROSITE" id="PS50021"/>
    </source>
</evidence>
<feature type="domain" description="Calponin-homology (CH)" evidence="2">
    <location>
        <begin position="29"/>
        <end position="136"/>
    </location>
</feature>
<dbReference type="SMART" id="SM00033">
    <property type="entry name" value="CH"/>
    <property type="match status" value="1"/>
</dbReference>
<organism evidence="3 4">
    <name type="scientific">Allacma fusca</name>
    <dbReference type="NCBI Taxonomy" id="39272"/>
    <lineage>
        <taxon>Eukaryota</taxon>
        <taxon>Metazoa</taxon>
        <taxon>Ecdysozoa</taxon>
        <taxon>Arthropoda</taxon>
        <taxon>Hexapoda</taxon>
        <taxon>Collembola</taxon>
        <taxon>Symphypleona</taxon>
        <taxon>Sminthuridae</taxon>
        <taxon>Allacma</taxon>
    </lineage>
</organism>
<name>A0A8J2P2F7_9HEXA</name>
<dbReference type="OrthoDB" id="2161974at2759"/>
<reference evidence="3" key="1">
    <citation type="submission" date="2021-06" db="EMBL/GenBank/DDBJ databases">
        <authorList>
            <person name="Hodson N. C."/>
            <person name="Mongue J. A."/>
            <person name="Jaron S. K."/>
        </authorList>
    </citation>
    <scope>NUCLEOTIDE SEQUENCE</scope>
</reference>
<dbReference type="AlphaFoldDB" id="A0A8J2P2F7"/>
<dbReference type="CDD" id="cd21212">
    <property type="entry name" value="CH_NAV2-like"/>
    <property type="match status" value="1"/>
</dbReference>
<dbReference type="PANTHER" id="PTHR12784">
    <property type="entry name" value="STEERIN"/>
    <property type="match status" value="1"/>
</dbReference>
<evidence type="ECO:0000256" key="1">
    <source>
        <dbReference type="SAM" id="MobiDB-lite"/>
    </source>
</evidence>
<evidence type="ECO:0000313" key="3">
    <source>
        <dbReference type="EMBL" id="CAG7728539.1"/>
    </source>
</evidence>
<comment type="caution">
    <text evidence="3">The sequence shown here is derived from an EMBL/GenBank/DDBJ whole genome shotgun (WGS) entry which is preliminary data.</text>
</comment>
<keyword evidence="4" id="KW-1185">Reference proteome</keyword>
<protein>
    <recommendedName>
        <fullName evidence="2">Calponin-homology (CH) domain-containing protein</fullName>
    </recommendedName>
</protein>
<dbReference type="InterPro" id="IPR001715">
    <property type="entry name" value="CH_dom"/>
</dbReference>
<sequence length="223" mass="24763">MACIRSKYSNDSSEDLYGITRPPPEIHHKTIIQIYTDWANHYLEKARCKRHIQDLQVDVTDGVILSDVVEAVTNQKVPDVIRKPKNSSQMLDNIHSCLVFLAGLGVSLEGITARDIRDGHLKSILSLFFQLSRYKQQQKQQDRDRHNLQKQSAEMQQTGIKTVGPKHAQESSKLLPPFNKHAGNTSIPIPANASTPKKTPQEKGKSALGIGNGPHAFPCGKGV</sequence>
<dbReference type="PANTHER" id="PTHR12784:SF28">
    <property type="entry name" value="PROTEIN SICKIE"/>
    <property type="match status" value="1"/>
</dbReference>
<dbReference type="GO" id="GO:0022008">
    <property type="term" value="P:neurogenesis"/>
    <property type="evidence" value="ECO:0007669"/>
    <property type="project" value="InterPro"/>
</dbReference>
<gene>
    <name evidence="3" type="ORF">AFUS01_LOCUS17309</name>
</gene>
<proteinExistence type="predicted"/>
<dbReference type="Pfam" id="PF00307">
    <property type="entry name" value="CH"/>
    <property type="match status" value="1"/>
</dbReference>
<dbReference type="InterPro" id="IPR039041">
    <property type="entry name" value="Nav/unc-53"/>
</dbReference>
<dbReference type="PROSITE" id="PS50021">
    <property type="entry name" value="CH"/>
    <property type="match status" value="1"/>
</dbReference>
<dbReference type="EMBL" id="CAJVCH010165074">
    <property type="protein sequence ID" value="CAG7728539.1"/>
    <property type="molecule type" value="Genomic_DNA"/>
</dbReference>
<accession>A0A8J2P2F7</accession>
<dbReference type="Proteomes" id="UP000708208">
    <property type="component" value="Unassembled WGS sequence"/>
</dbReference>
<feature type="compositionally biased region" description="Polar residues" evidence="1">
    <location>
        <begin position="182"/>
        <end position="198"/>
    </location>
</feature>
<feature type="compositionally biased region" description="Polar residues" evidence="1">
    <location>
        <begin position="149"/>
        <end position="160"/>
    </location>
</feature>